<reference evidence="2" key="1">
    <citation type="journal article" date="2017" name="Appl. Environ. Microbiol.">
        <title>Genomic analysis of Calderihabitans maritimus KKC1, a thermophilic hydrogenogenic carboxydotrophic bacterium isolated from marine sediment.</title>
        <authorList>
            <person name="Omae K."/>
            <person name="Yoneda Y."/>
            <person name="Fukuyama Y."/>
            <person name="Yoshida T."/>
            <person name="Sako Y."/>
        </authorList>
    </citation>
    <scope>NUCLEOTIDE SEQUENCE [LARGE SCALE GENOMIC DNA]</scope>
    <source>
        <strain evidence="2">KKC1</strain>
    </source>
</reference>
<dbReference type="Proteomes" id="UP000197032">
    <property type="component" value="Unassembled WGS sequence"/>
</dbReference>
<evidence type="ECO:0000313" key="2">
    <source>
        <dbReference type="Proteomes" id="UP000197032"/>
    </source>
</evidence>
<dbReference type="AlphaFoldDB" id="A0A1Z5HT52"/>
<keyword evidence="2" id="KW-1185">Reference proteome</keyword>
<accession>A0A1Z5HT52</accession>
<evidence type="ECO:0000313" key="1">
    <source>
        <dbReference type="EMBL" id="GAW92485.1"/>
    </source>
</evidence>
<dbReference type="EMBL" id="BDGJ01000082">
    <property type="protein sequence ID" value="GAW92485.1"/>
    <property type="molecule type" value="Genomic_DNA"/>
</dbReference>
<name>A0A1Z5HT52_9FIRM</name>
<proteinExistence type="predicted"/>
<comment type="caution">
    <text evidence="1">The sequence shown here is derived from an EMBL/GenBank/DDBJ whole genome shotgun (WGS) entry which is preliminary data.</text>
</comment>
<gene>
    <name evidence="1" type="ORF">KKC1_16390</name>
</gene>
<protein>
    <submittedName>
        <fullName evidence="1">Uncharacterized protein</fullName>
    </submittedName>
</protein>
<organism evidence="1 2">
    <name type="scientific">Calderihabitans maritimus</name>
    <dbReference type="NCBI Taxonomy" id="1246530"/>
    <lineage>
        <taxon>Bacteria</taxon>
        <taxon>Bacillati</taxon>
        <taxon>Bacillota</taxon>
        <taxon>Clostridia</taxon>
        <taxon>Neomoorellales</taxon>
        <taxon>Calderihabitantaceae</taxon>
        <taxon>Calderihabitans</taxon>
    </lineage>
</organism>
<sequence length="43" mass="4810">MSMSGYCMKIRLLYHGPKFPAVSVRPAFTNRDHQLAMGQKAGL</sequence>